<dbReference type="AlphaFoldDB" id="A0A127P5Q2"/>
<evidence type="ECO:0000313" key="1">
    <source>
        <dbReference type="EMBL" id="AMO93073.1"/>
    </source>
</evidence>
<organism evidence="1">
    <name type="scientific">Collimonas fungivorans</name>
    <dbReference type="NCBI Taxonomy" id="158899"/>
    <lineage>
        <taxon>Bacteria</taxon>
        <taxon>Pseudomonadati</taxon>
        <taxon>Pseudomonadota</taxon>
        <taxon>Betaproteobacteria</taxon>
        <taxon>Burkholderiales</taxon>
        <taxon>Oxalobacteraceae</taxon>
        <taxon>Collimonas</taxon>
    </lineage>
</organism>
<gene>
    <name evidence="1" type="ORF">CFter6_0342</name>
</gene>
<name>A0A127P5Q2_9BURK</name>
<reference evidence="1 2" key="1">
    <citation type="submission" date="2015-11" db="EMBL/GenBank/DDBJ databases">
        <title>Exploring the genomic traits of fungus-feeding bacterial genus Collimonas.</title>
        <authorList>
            <person name="Song C."/>
            <person name="Schmidt R."/>
            <person name="de Jager V."/>
            <person name="Krzyzanowska D."/>
            <person name="Jongedijk E."/>
            <person name="Cankar K."/>
            <person name="Beekwilder J."/>
            <person name="van Veen A."/>
            <person name="de Boer W."/>
            <person name="van Veen J.A."/>
            <person name="Garbeva P."/>
        </authorList>
    </citation>
    <scope>NUCLEOTIDE SEQUENCE [LARGE SCALE GENOMIC DNA]</scope>
    <source>
        <strain evidence="1 2">Ter6</strain>
    </source>
</reference>
<protein>
    <submittedName>
        <fullName evidence="1">Uncharacterized protein</fullName>
    </submittedName>
</protein>
<proteinExistence type="predicted"/>
<accession>A0A127P5Q2</accession>
<evidence type="ECO:0000313" key="2">
    <source>
        <dbReference type="Proteomes" id="UP000072421"/>
    </source>
</evidence>
<dbReference type="EMBL" id="CP013232">
    <property type="protein sequence ID" value="AMO93073.1"/>
    <property type="molecule type" value="Genomic_DNA"/>
</dbReference>
<sequence>MSLKDLILFPEIFQPYSEVNLTVHNWLRIQPVDYRHQ</sequence>
<dbReference type="PATRIC" id="fig|158899.10.peg.336"/>
<dbReference type="Proteomes" id="UP000072421">
    <property type="component" value="Chromosome"/>
</dbReference>